<evidence type="ECO:0000313" key="2">
    <source>
        <dbReference type="EMBL" id="KAB0671706.1"/>
    </source>
</evidence>
<dbReference type="InterPro" id="IPR032710">
    <property type="entry name" value="NTF2-like_dom_sf"/>
</dbReference>
<feature type="domain" description="SnoaL-like" evidence="1">
    <location>
        <begin position="34"/>
        <end position="126"/>
    </location>
</feature>
<evidence type="ECO:0000313" key="3">
    <source>
        <dbReference type="Proteomes" id="UP000798046"/>
    </source>
</evidence>
<keyword evidence="3" id="KW-1185">Reference proteome</keyword>
<dbReference type="InterPro" id="IPR037401">
    <property type="entry name" value="SnoaL-like"/>
</dbReference>
<accession>A0ABQ6TRQ1</accession>
<dbReference type="GO" id="GO:0016787">
    <property type="term" value="F:hydrolase activity"/>
    <property type="evidence" value="ECO:0007669"/>
    <property type="project" value="UniProtKB-KW"/>
</dbReference>
<keyword evidence="2" id="KW-0378">Hydrolase</keyword>
<dbReference type="RefSeq" id="WP_151155150.1">
    <property type="nucleotide sequence ID" value="NZ_VZRA01000001.1"/>
</dbReference>
<reference evidence="2 3" key="1">
    <citation type="journal article" date="2020" name="Microorganisms">
        <title>Description of Three Novel Members in the Family Geobacteraceae, Oryzomonas japonicum gen. nov., sp. nov., Oryzomonas sagensis sp. nov., and Oryzomonas ruber sp. nov.</title>
        <authorList>
            <person name="Xu Z."/>
            <person name="Masuda Y."/>
            <person name="Hayakawa C."/>
            <person name="Ushijima N."/>
            <person name="Kawano K."/>
            <person name="Shiratori Y."/>
            <person name="Senoo K."/>
            <person name="Itoh H."/>
        </authorList>
    </citation>
    <scope>NUCLEOTIDE SEQUENCE [LARGE SCALE GENOMIC DNA]</scope>
    <source>
        <strain evidence="2 3">Red100</strain>
    </source>
</reference>
<dbReference type="EMBL" id="VZRA01000001">
    <property type="protein sequence ID" value="KAB0671706.1"/>
    <property type="molecule type" value="Genomic_DNA"/>
</dbReference>
<dbReference type="Proteomes" id="UP000798046">
    <property type="component" value="Unassembled WGS sequence"/>
</dbReference>
<protein>
    <submittedName>
        <fullName evidence="2">Limonene-1,2-epoxide hydrolase</fullName>
    </submittedName>
</protein>
<organism evidence="2 3">
    <name type="scientific">Oryzomonas sagensis</name>
    <dbReference type="NCBI Taxonomy" id="2603857"/>
    <lineage>
        <taxon>Bacteria</taxon>
        <taxon>Pseudomonadati</taxon>
        <taxon>Thermodesulfobacteriota</taxon>
        <taxon>Desulfuromonadia</taxon>
        <taxon>Geobacterales</taxon>
        <taxon>Geobacteraceae</taxon>
        <taxon>Oryzomonas</taxon>
    </lineage>
</organism>
<proteinExistence type="predicted"/>
<name>A0ABQ6TRQ1_9BACT</name>
<dbReference type="SUPFAM" id="SSF54427">
    <property type="entry name" value="NTF2-like"/>
    <property type="match status" value="1"/>
</dbReference>
<sequence>MPKDKYPHHEALNPFFAVVMEGLHGLVDGDHYFDTIADDAEFEFLYRFPGWPEKIHGRENLIAAYSGYGDNIKVHKGDNLAVHHDREQGVVVLEYQVHGTILRTGAAYDNRFVSIVTIRDRKIVRWRDYMDSLAAWQALGGN</sequence>
<evidence type="ECO:0000259" key="1">
    <source>
        <dbReference type="Pfam" id="PF12680"/>
    </source>
</evidence>
<comment type="caution">
    <text evidence="2">The sequence shown here is derived from an EMBL/GenBank/DDBJ whole genome shotgun (WGS) entry which is preliminary data.</text>
</comment>
<gene>
    <name evidence="2" type="ORF">F6V30_03770</name>
</gene>
<dbReference type="Pfam" id="PF12680">
    <property type="entry name" value="SnoaL_2"/>
    <property type="match status" value="1"/>
</dbReference>
<dbReference type="Gene3D" id="3.10.450.50">
    <property type="match status" value="1"/>
</dbReference>